<evidence type="ECO:0000313" key="2">
    <source>
        <dbReference type="EMBL" id="KAL2530715.1"/>
    </source>
</evidence>
<comment type="caution">
    <text evidence="2">The sequence shown here is derived from an EMBL/GenBank/DDBJ whole genome shotgun (WGS) entry which is preliminary data.</text>
</comment>
<protein>
    <submittedName>
        <fullName evidence="2">Uncharacterized protein</fullName>
    </submittedName>
</protein>
<feature type="region of interest" description="Disordered" evidence="1">
    <location>
        <begin position="42"/>
        <end position="142"/>
    </location>
</feature>
<feature type="compositionally biased region" description="Low complexity" evidence="1">
    <location>
        <begin position="104"/>
        <end position="121"/>
    </location>
</feature>
<feature type="compositionally biased region" description="Low complexity" evidence="1">
    <location>
        <begin position="82"/>
        <end position="91"/>
    </location>
</feature>
<dbReference type="AlphaFoldDB" id="A0ABD1V065"/>
<feature type="compositionally biased region" description="Basic and acidic residues" evidence="1">
    <location>
        <begin position="49"/>
        <end position="63"/>
    </location>
</feature>
<sequence length="207" mass="23860">MEEMRRGQRTVCHALNIFLTSSCLLGRGHGVGDDYYPSRRLRSVSRSVSPRDYRSYRSRDRSTRPSRSLSRSISPHNEKNHSPSSRSPSPRENGQSAPAEEYAPSRNSRSPIRSRSRSYSYRAHERTNESFKPVHPKTQRVPATAETTNPLLVFSHGRDNNKQDNKKRILDGRRSPVTRYSSHHIEVFKTDRGRPSSNLTSNRIWKD</sequence>
<evidence type="ECO:0000256" key="1">
    <source>
        <dbReference type="SAM" id="MobiDB-lite"/>
    </source>
</evidence>
<dbReference type="PROSITE" id="PS51257">
    <property type="entry name" value="PROKAR_LIPOPROTEIN"/>
    <property type="match status" value="1"/>
</dbReference>
<evidence type="ECO:0000313" key="3">
    <source>
        <dbReference type="Proteomes" id="UP001604277"/>
    </source>
</evidence>
<proteinExistence type="predicted"/>
<reference evidence="3" key="1">
    <citation type="submission" date="2024-07" db="EMBL/GenBank/DDBJ databases">
        <title>Two chromosome-level genome assemblies of Korean endemic species Abeliophyllum distichum and Forsythia ovata (Oleaceae).</title>
        <authorList>
            <person name="Jang H."/>
        </authorList>
    </citation>
    <scope>NUCLEOTIDE SEQUENCE [LARGE SCALE GENOMIC DNA]</scope>
</reference>
<gene>
    <name evidence="2" type="ORF">Fot_23316</name>
</gene>
<dbReference type="EMBL" id="JBFOLJ010000006">
    <property type="protein sequence ID" value="KAL2530715.1"/>
    <property type="molecule type" value="Genomic_DNA"/>
</dbReference>
<name>A0ABD1V065_9LAMI</name>
<accession>A0ABD1V065</accession>
<keyword evidence="3" id="KW-1185">Reference proteome</keyword>
<organism evidence="2 3">
    <name type="scientific">Forsythia ovata</name>
    <dbReference type="NCBI Taxonomy" id="205694"/>
    <lineage>
        <taxon>Eukaryota</taxon>
        <taxon>Viridiplantae</taxon>
        <taxon>Streptophyta</taxon>
        <taxon>Embryophyta</taxon>
        <taxon>Tracheophyta</taxon>
        <taxon>Spermatophyta</taxon>
        <taxon>Magnoliopsida</taxon>
        <taxon>eudicotyledons</taxon>
        <taxon>Gunneridae</taxon>
        <taxon>Pentapetalae</taxon>
        <taxon>asterids</taxon>
        <taxon>lamiids</taxon>
        <taxon>Lamiales</taxon>
        <taxon>Oleaceae</taxon>
        <taxon>Forsythieae</taxon>
        <taxon>Forsythia</taxon>
    </lineage>
</organism>
<dbReference type="Proteomes" id="UP001604277">
    <property type="component" value="Unassembled WGS sequence"/>
</dbReference>